<keyword evidence="2" id="KW-0812">Transmembrane</keyword>
<name>A0A1X1ELQ5_PANCY</name>
<comment type="caution">
    <text evidence="3">The sequence shown here is derived from an EMBL/GenBank/DDBJ whole genome shotgun (WGS) entry which is preliminary data.</text>
</comment>
<feature type="transmembrane region" description="Helical" evidence="2">
    <location>
        <begin position="56"/>
        <end position="86"/>
    </location>
</feature>
<feature type="region of interest" description="Disordered" evidence="1">
    <location>
        <begin position="1"/>
        <end position="38"/>
    </location>
</feature>
<keyword evidence="2" id="KW-1133">Transmembrane helix</keyword>
<dbReference type="STRING" id="55209.HA50_25075"/>
<evidence type="ECO:0000256" key="1">
    <source>
        <dbReference type="SAM" id="MobiDB-lite"/>
    </source>
</evidence>
<accession>A0A1X1ELQ5</accession>
<gene>
    <name evidence="3" type="ORF">HA50_25075</name>
</gene>
<dbReference type="Proteomes" id="UP000193749">
    <property type="component" value="Unassembled WGS sequence"/>
</dbReference>
<evidence type="ECO:0000313" key="3">
    <source>
        <dbReference type="EMBL" id="ORM89870.1"/>
    </source>
</evidence>
<keyword evidence="2" id="KW-0472">Membrane</keyword>
<sequence length="107" mass="11411">MSDAAQQKAGAGETGVVGSPSGVQPGAVPDDIDGGNAERRLAKSTELQPIDRSRPLLTIALALLWSILIPKIVRWISLFSAILSLIDTRQSVQTSLKISHNILINNQ</sequence>
<reference evidence="3 4" key="1">
    <citation type="journal article" date="2017" name="Antonie Van Leeuwenhoek">
        <title>Phylogenomic resolution of the bacterial genus Pantoea and its relationship with Erwinia and Tatumella.</title>
        <authorList>
            <person name="Palmer M."/>
            <person name="Steenkamp E.T."/>
            <person name="Coetzee M.P."/>
            <person name="Chan W.Y."/>
            <person name="van Zyl E."/>
            <person name="De Maayer P."/>
            <person name="Coutinho T.A."/>
            <person name="Blom J."/>
            <person name="Smits T.H."/>
            <person name="Duffy B."/>
            <person name="Venter S.N."/>
        </authorList>
    </citation>
    <scope>NUCLEOTIDE SEQUENCE [LARGE SCALE GENOMIC DNA]</scope>
    <source>
        <strain evidence="3 4">LMG 2657</strain>
    </source>
</reference>
<keyword evidence="4" id="KW-1185">Reference proteome</keyword>
<dbReference type="EMBL" id="MLJI01000002">
    <property type="protein sequence ID" value="ORM89870.1"/>
    <property type="molecule type" value="Genomic_DNA"/>
</dbReference>
<proteinExistence type="predicted"/>
<organism evidence="3 4">
    <name type="scientific">Pantoea cypripedii</name>
    <name type="common">Pectobacterium cypripedii</name>
    <name type="synonym">Erwinia cypripedii</name>
    <dbReference type="NCBI Taxonomy" id="55209"/>
    <lineage>
        <taxon>Bacteria</taxon>
        <taxon>Pseudomonadati</taxon>
        <taxon>Pseudomonadota</taxon>
        <taxon>Gammaproteobacteria</taxon>
        <taxon>Enterobacterales</taxon>
        <taxon>Erwiniaceae</taxon>
        <taxon>Pantoea</taxon>
    </lineage>
</organism>
<feature type="compositionally biased region" description="Low complexity" evidence="1">
    <location>
        <begin position="16"/>
        <end position="29"/>
    </location>
</feature>
<evidence type="ECO:0000313" key="4">
    <source>
        <dbReference type="Proteomes" id="UP000193749"/>
    </source>
</evidence>
<protein>
    <submittedName>
        <fullName evidence="3">Uncharacterized protein</fullName>
    </submittedName>
</protein>
<dbReference type="AlphaFoldDB" id="A0A1X1ELQ5"/>
<evidence type="ECO:0000256" key="2">
    <source>
        <dbReference type="SAM" id="Phobius"/>
    </source>
</evidence>